<dbReference type="SUPFAM" id="SSF46785">
    <property type="entry name" value="Winged helix' DNA-binding domain"/>
    <property type="match status" value="1"/>
</dbReference>
<keyword evidence="2" id="KW-0238">DNA-binding</keyword>
<comment type="caution">
    <text evidence="5">The sequence shown here is derived from an EMBL/GenBank/DDBJ whole genome shotgun (WGS) entry which is preliminary data.</text>
</comment>
<dbReference type="GO" id="GO:0003700">
    <property type="term" value="F:DNA-binding transcription factor activity"/>
    <property type="evidence" value="ECO:0007669"/>
    <property type="project" value="InterPro"/>
</dbReference>
<feature type="domain" description="HTH marR-type" evidence="4">
    <location>
        <begin position="4"/>
        <end position="137"/>
    </location>
</feature>
<dbReference type="GO" id="GO:0003677">
    <property type="term" value="F:DNA binding"/>
    <property type="evidence" value="ECO:0007669"/>
    <property type="project" value="UniProtKB-KW"/>
</dbReference>
<dbReference type="PANTHER" id="PTHR33164">
    <property type="entry name" value="TRANSCRIPTIONAL REGULATOR, MARR FAMILY"/>
    <property type="match status" value="1"/>
</dbReference>
<dbReference type="InterPro" id="IPR036388">
    <property type="entry name" value="WH-like_DNA-bd_sf"/>
</dbReference>
<dbReference type="PANTHER" id="PTHR33164:SF43">
    <property type="entry name" value="HTH-TYPE TRANSCRIPTIONAL REPRESSOR YETL"/>
    <property type="match status" value="1"/>
</dbReference>
<keyword evidence="1" id="KW-0805">Transcription regulation</keyword>
<dbReference type="Pfam" id="PF12802">
    <property type="entry name" value="MarR_2"/>
    <property type="match status" value="1"/>
</dbReference>
<protein>
    <recommendedName>
        <fullName evidence="4">HTH marR-type domain-containing protein</fullName>
    </recommendedName>
</protein>
<dbReference type="InterPro" id="IPR039422">
    <property type="entry name" value="MarR/SlyA-like"/>
</dbReference>
<proteinExistence type="predicted"/>
<dbReference type="PROSITE" id="PS01117">
    <property type="entry name" value="HTH_MARR_1"/>
    <property type="match status" value="1"/>
</dbReference>
<organism evidence="5">
    <name type="scientific">bioreactor metagenome</name>
    <dbReference type="NCBI Taxonomy" id="1076179"/>
    <lineage>
        <taxon>unclassified sequences</taxon>
        <taxon>metagenomes</taxon>
        <taxon>ecological metagenomes</taxon>
    </lineage>
</organism>
<name>A0A644YSZ1_9ZZZZ</name>
<dbReference type="GO" id="GO:0006950">
    <property type="term" value="P:response to stress"/>
    <property type="evidence" value="ECO:0007669"/>
    <property type="project" value="TreeGrafter"/>
</dbReference>
<reference evidence="5" key="1">
    <citation type="submission" date="2019-08" db="EMBL/GenBank/DDBJ databases">
        <authorList>
            <person name="Kucharzyk K."/>
            <person name="Murdoch R.W."/>
            <person name="Higgins S."/>
            <person name="Loffler F."/>
        </authorList>
    </citation>
    <scope>NUCLEOTIDE SEQUENCE</scope>
</reference>
<keyword evidence="3" id="KW-0804">Transcription</keyword>
<dbReference type="EMBL" id="VSSQ01005446">
    <property type="protein sequence ID" value="MPM29184.1"/>
    <property type="molecule type" value="Genomic_DNA"/>
</dbReference>
<dbReference type="InterPro" id="IPR023187">
    <property type="entry name" value="Tscrpt_reg_MarR-type_CS"/>
</dbReference>
<sequence length="151" mass="17201">MWDNPELMDSFLRICRLMHRSHHQRNCGAGKESFPGQGRVLGVLKSRPGVSQKELARLLDMRPQSVGEILGKLERNGYLTRSANALDQRMLCVTLTPEGMLAADCMRRGMLESAKLFDCLRQEEKEDLGQYLARIIQELERDAALETRPET</sequence>
<gene>
    <name evidence="5" type="ORF">SDC9_75724</name>
</gene>
<dbReference type="PRINTS" id="PR00598">
    <property type="entry name" value="HTHMARR"/>
</dbReference>
<evidence type="ECO:0000313" key="5">
    <source>
        <dbReference type="EMBL" id="MPM29184.1"/>
    </source>
</evidence>
<dbReference type="Gene3D" id="1.10.10.10">
    <property type="entry name" value="Winged helix-like DNA-binding domain superfamily/Winged helix DNA-binding domain"/>
    <property type="match status" value="1"/>
</dbReference>
<evidence type="ECO:0000256" key="2">
    <source>
        <dbReference type="ARBA" id="ARBA00023125"/>
    </source>
</evidence>
<evidence type="ECO:0000259" key="4">
    <source>
        <dbReference type="PROSITE" id="PS50995"/>
    </source>
</evidence>
<dbReference type="InterPro" id="IPR000835">
    <property type="entry name" value="HTH_MarR-typ"/>
</dbReference>
<dbReference type="InterPro" id="IPR036390">
    <property type="entry name" value="WH_DNA-bd_sf"/>
</dbReference>
<evidence type="ECO:0000256" key="1">
    <source>
        <dbReference type="ARBA" id="ARBA00023015"/>
    </source>
</evidence>
<dbReference type="AlphaFoldDB" id="A0A644YSZ1"/>
<dbReference type="SMART" id="SM00347">
    <property type="entry name" value="HTH_MARR"/>
    <property type="match status" value="1"/>
</dbReference>
<accession>A0A644YSZ1</accession>
<dbReference type="PROSITE" id="PS50995">
    <property type="entry name" value="HTH_MARR_2"/>
    <property type="match status" value="1"/>
</dbReference>
<evidence type="ECO:0000256" key="3">
    <source>
        <dbReference type="ARBA" id="ARBA00023163"/>
    </source>
</evidence>